<dbReference type="Gene3D" id="3.40.50.720">
    <property type="entry name" value="NAD(P)-binding Rossmann-like Domain"/>
    <property type="match status" value="1"/>
</dbReference>
<protein>
    <submittedName>
        <fullName evidence="6">NAD-dependent epimerase/dehydratase family protein</fullName>
    </submittedName>
</protein>
<dbReference type="EMBL" id="RCHR01000002">
    <property type="protein sequence ID" value="RLL46921.1"/>
    <property type="molecule type" value="Genomic_DNA"/>
</dbReference>
<feature type="domain" description="NAD-dependent epimerase/dehydratase" evidence="5">
    <location>
        <begin position="3"/>
        <end position="243"/>
    </location>
</feature>
<dbReference type="Pfam" id="PF01370">
    <property type="entry name" value="Epimerase"/>
    <property type="match status" value="1"/>
</dbReference>
<proteinExistence type="predicted"/>
<keyword evidence="7" id="KW-1185">Reference proteome</keyword>
<dbReference type="AlphaFoldDB" id="A0A498DG53"/>
<evidence type="ECO:0000313" key="7">
    <source>
        <dbReference type="Proteomes" id="UP000270219"/>
    </source>
</evidence>
<dbReference type="GO" id="GO:0042732">
    <property type="term" value="P:D-xylose metabolic process"/>
    <property type="evidence" value="ECO:0007669"/>
    <property type="project" value="InterPro"/>
</dbReference>
<comment type="cofactor">
    <cofactor evidence="1">
        <name>NAD(+)</name>
        <dbReference type="ChEBI" id="CHEBI:57540"/>
    </cofactor>
</comment>
<dbReference type="SUPFAM" id="SSF51735">
    <property type="entry name" value="NAD(P)-binding Rossmann-fold domains"/>
    <property type="match status" value="1"/>
</dbReference>
<dbReference type="OrthoDB" id="9811743at2"/>
<dbReference type="InterPro" id="IPR036291">
    <property type="entry name" value="NAD(P)-bd_dom_sf"/>
</dbReference>
<dbReference type="RefSeq" id="WP_121522172.1">
    <property type="nucleotide sequence ID" value="NZ_RCHR01000002.1"/>
</dbReference>
<keyword evidence="2" id="KW-0210">Decarboxylase</keyword>
<dbReference type="PANTHER" id="PTHR43078:SF6">
    <property type="entry name" value="UDP-GLUCURONIC ACID DECARBOXYLASE 1"/>
    <property type="match status" value="1"/>
</dbReference>
<dbReference type="GO" id="GO:0005737">
    <property type="term" value="C:cytoplasm"/>
    <property type="evidence" value="ECO:0007669"/>
    <property type="project" value="TreeGrafter"/>
</dbReference>
<dbReference type="PANTHER" id="PTHR43078">
    <property type="entry name" value="UDP-GLUCURONIC ACID DECARBOXYLASE-RELATED"/>
    <property type="match status" value="1"/>
</dbReference>
<dbReference type="InterPro" id="IPR001509">
    <property type="entry name" value="Epimerase_deHydtase"/>
</dbReference>
<evidence type="ECO:0000256" key="2">
    <source>
        <dbReference type="ARBA" id="ARBA00022793"/>
    </source>
</evidence>
<dbReference type="GO" id="GO:0048040">
    <property type="term" value="F:UDP-glucuronate decarboxylase activity"/>
    <property type="evidence" value="ECO:0007669"/>
    <property type="project" value="TreeGrafter"/>
</dbReference>
<reference evidence="6 7" key="1">
    <citation type="submission" date="2018-10" db="EMBL/GenBank/DDBJ databases">
        <title>Oceanobacillus sp. YLB-02 draft genome.</title>
        <authorList>
            <person name="Yu L."/>
        </authorList>
    </citation>
    <scope>NUCLEOTIDE SEQUENCE [LARGE SCALE GENOMIC DNA]</scope>
    <source>
        <strain evidence="6 7">YLB-02</strain>
    </source>
</reference>
<evidence type="ECO:0000256" key="4">
    <source>
        <dbReference type="ARBA" id="ARBA00023239"/>
    </source>
</evidence>
<dbReference type="InterPro" id="IPR044516">
    <property type="entry name" value="UXS-like"/>
</dbReference>
<evidence type="ECO:0000259" key="5">
    <source>
        <dbReference type="Pfam" id="PF01370"/>
    </source>
</evidence>
<name>A0A498DG53_9BACI</name>
<evidence type="ECO:0000256" key="3">
    <source>
        <dbReference type="ARBA" id="ARBA00023027"/>
    </source>
</evidence>
<evidence type="ECO:0000313" key="6">
    <source>
        <dbReference type="EMBL" id="RLL46921.1"/>
    </source>
</evidence>
<sequence>MNILVTGAAGFIGSHLVEQLLAMGHSIISLDNLSTGKKAYLDSSLSHENHTFVHGSILDRSLLIDLMDSCDAVIHLAAVLGVKNLVNDPLKVIEGNIDGTRNILEIAYAKRIKVVFASTSEIYGKNEKIPYTEESDRVLGPTSKNRWCYATAKALDEHLCFAYAEKGLPVTIVRYFNAYGPRAQTSDYGMVIPKFIKLALKGQPITVYGDGTQTRSFTYIDDTIQGTILCIDNKWDGEVFNIGRPEEISINELAEKIKQMCQSNSDIVHIPYEEVYGDKYEDTNQRVPDITKSEQLLQFHPSTSINDGLQQTIEWYKNAIDGREQK</sequence>
<keyword evidence="3" id="KW-0520">NAD</keyword>
<organism evidence="6 7">
    <name type="scientific">Oceanobacillus piezotolerans</name>
    <dbReference type="NCBI Taxonomy" id="2448030"/>
    <lineage>
        <taxon>Bacteria</taxon>
        <taxon>Bacillati</taxon>
        <taxon>Bacillota</taxon>
        <taxon>Bacilli</taxon>
        <taxon>Bacillales</taxon>
        <taxon>Bacillaceae</taxon>
        <taxon>Oceanobacillus</taxon>
    </lineage>
</organism>
<comment type="caution">
    <text evidence="6">The sequence shown here is derived from an EMBL/GenBank/DDBJ whole genome shotgun (WGS) entry which is preliminary data.</text>
</comment>
<dbReference type="GO" id="GO:0070403">
    <property type="term" value="F:NAD+ binding"/>
    <property type="evidence" value="ECO:0007669"/>
    <property type="project" value="InterPro"/>
</dbReference>
<keyword evidence="4" id="KW-0456">Lyase</keyword>
<evidence type="ECO:0000256" key="1">
    <source>
        <dbReference type="ARBA" id="ARBA00001911"/>
    </source>
</evidence>
<dbReference type="Proteomes" id="UP000270219">
    <property type="component" value="Unassembled WGS sequence"/>
</dbReference>
<accession>A0A498DG53</accession>
<gene>
    <name evidence="6" type="ORF">D8M04_06910</name>
</gene>